<evidence type="ECO:0000256" key="1">
    <source>
        <dbReference type="PROSITE-ProRule" id="PRU00371"/>
    </source>
</evidence>
<evidence type="ECO:0000259" key="4">
    <source>
        <dbReference type="PROSITE" id="PS51031"/>
    </source>
</evidence>
<proteinExistence type="predicted"/>
<dbReference type="PANTHER" id="PTHR12243:SF69">
    <property type="entry name" value="SI:CH73-59F11.3"/>
    <property type="match status" value="1"/>
</dbReference>
<dbReference type="EMBL" id="JASPKY010000091">
    <property type="protein sequence ID" value="KAK9738104.1"/>
    <property type="molecule type" value="Genomic_DNA"/>
</dbReference>
<dbReference type="PROSITE" id="PS51029">
    <property type="entry name" value="MADF"/>
    <property type="match status" value="1"/>
</dbReference>
<feature type="region of interest" description="Disordered" evidence="2">
    <location>
        <begin position="113"/>
        <end position="145"/>
    </location>
</feature>
<dbReference type="GO" id="GO:0005634">
    <property type="term" value="C:nucleus"/>
    <property type="evidence" value="ECO:0007669"/>
    <property type="project" value="UniProtKB-SubCell"/>
</dbReference>
<dbReference type="InterPro" id="IPR039353">
    <property type="entry name" value="TF_Adf1"/>
</dbReference>
<comment type="caution">
    <text evidence="5">The sequence shown here is derived from an EMBL/GenBank/DDBJ whole genome shotgun (WGS) entry which is preliminary data.</text>
</comment>
<feature type="compositionally biased region" description="Basic residues" evidence="2">
    <location>
        <begin position="133"/>
        <end position="142"/>
    </location>
</feature>
<evidence type="ECO:0000256" key="2">
    <source>
        <dbReference type="SAM" id="MobiDB-lite"/>
    </source>
</evidence>
<feature type="domain" description="MADF" evidence="3">
    <location>
        <begin position="10"/>
        <end position="108"/>
    </location>
</feature>
<dbReference type="PANTHER" id="PTHR12243">
    <property type="entry name" value="MADF DOMAIN TRANSCRIPTION FACTOR"/>
    <property type="match status" value="1"/>
</dbReference>
<dbReference type="GO" id="GO:0005667">
    <property type="term" value="C:transcription regulator complex"/>
    <property type="evidence" value="ECO:0007669"/>
    <property type="project" value="TreeGrafter"/>
</dbReference>
<dbReference type="PROSITE" id="PS51031">
    <property type="entry name" value="BESS"/>
    <property type="match status" value="1"/>
</dbReference>
<dbReference type="SMART" id="SM00595">
    <property type="entry name" value="MADF"/>
    <property type="match status" value="1"/>
</dbReference>
<dbReference type="GO" id="GO:0003677">
    <property type="term" value="F:DNA binding"/>
    <property type="evidence" value="ECO:0007669"/>
    <property type="project" value="InterPro"/>
</dbReference>
<feature type="domain" description="BESS" evidence="4">
    <location>
        <begin position="178"/>
        <end position="217"/>
    </location>
</feature>
<dbReference type="InterPro" id="IPR006578">
    <property type="entry name" value="MADF-dom"/>
</dbReference>
<organism evidence="5 6">
    <name type="scientific">Popillia japonica</name>
    <name type="common">Japanese beetle</name>
    <dbReference type="NCBI Taxonomy" id="7064"/>
    <lineage>
        <taxon>Eukaryota</taxon>
        <taxon>Metazoa</taxon>
        <taxon>Ecdysozoa</taxon>
        <taxon>Arthropoda</taxon>
        <taxon>Hexapoda</taxon>
        <taxon>Insecta</taxon>
        <taxon>Pterygota</taxon>
        <taxon>Neoptera</taxon>
        <taxon>Endopterygota</taxon>
        <taxon>Coleoptera</taxon>
        <taxon>Polyphaga</taxon>
        <taxon>Scarabaeiformia</taxon>
        <taxon>Scarabaeidae</taxon>
        <taxon>Rutelinae</taxon>
        <taxon>Popillia</taxon>
    </lineage>
</organism>
<gene>
    <name evidence="5" type="ORF">QE152_g10200</name>
</gene>
<reference evidence="5 6" key="1">
    <citation type="journal article" date="2024" name="BMC Genomics">
        <title>De novo assembly and annotation of Popillia japonica's genome with initial clues to its potential as an invasive pest.</title>
        <authorList>
            <person name="Cucini C."/>
            <person name="Boschi S."/>
            <person name="Funari R."/>
            <person name="Cardaioli E."/>
            <person name="Iannotti N."/>
            <person name="Marturano G."/>
            <person name="Paoli F."/>
            <person name="Bruttini M."/>
            <person name="Carapelli A."/>
            <person name="Frati F."/>
            <person name="Nardi F."/>
        </authorList>
    </citation>
    <scope>NUCLEOTIDE SEQUENCE [LARGE SCALE GENOMIC DNA]</scope>
    <source>
        <strain evidence="5">DMR45628</strain>
    </source>
</reference>
<name>A0AAW1LW63_POPJA</name>
<sequence>MSLEDLDTEAFINEIKKYPILWNNSLEIYKDHNKKLDTWAKICEVFVEDFDLKSLEEKQIISKKYAARWKNIRDNFRRSKNKLKSRRGSTVRQYIYAPYLEFLSEAKFSTSGQNTDYDTDDAKSNTPQVSTTSKRRKVKRRMPKEEPVAIPPPEIEEVMVESTVITSADAGTQQHYGFDEDRAFFDSLLPTVNTFNIEQRLEFRSEVLNIVKRIRLSTNYT</sequence>
<dbReference type="AlphaFoldDB" id="A0AAW1LW63"/>
<evidence type="ECO:0000313" key="6">
    <source>
        <dbReference type="Proteomes" id="UP001458880"/>
    </source>
</evidence>
<keyword evidence="1" id="KW-0539">Nucleus</keyword>
<dbReference type="Proteomes" id="UP001458880">
    <property type="component" value="Unassembled WGS sequence"/>
</dbReference>
<dbReference type="Pfam" id="PF10545">
    <property type="entry name" value="MADF_DNA_bdg"/>
    <property type="match status" value="1"/>
</dbReference>
<comment type="subcellular location">
    <subcellularLocation>
        <location evidence="1">Nucleus</location>
    </subcellularLocation>
</comment>
<accession>A0AAW1LW63</accession>
<protein>
    <submittedName>
        <fullName evidence="5">BESS motif</fullName>
    </submittedName>
</protein>
<dbReference type="GO" id="GO:0006357">
    <property type="term" value="P:regulation of transcription by RNA polymerase II"/>
    <property type="evidence" value="ECO:0007669"/>
    <property type="project" value="TreeGrafter"/>
</dbReference>
<evidence type="ECO:0000259" key="3">
    <source>
        <dbReference type="PROSITE" id="PS51029"/>
    </source>
</evidence>
<dbReference type="InterPro" id="IPR004210">
    <property type="entry name" value="BESS_motif"/>
</dbReference>
<keyword evidence="6" id="KW-1185">Reference proteome</keyword>
<dbReference type="Pfam" id="PF02944">
    <property type="entry name" value="BESS"/>
    <property type="match status" value="1"/>
</dbReference>
<evidence type="ECO:0000313" key="5">
    <source>
        <dbReference type="EMBL" id="KAK9738104.1"/>
    </source>
</evidence>